<dbReference type="EMBL" id="BSPB01000016">
    <property type="protein sequence ID" value="GLS14829.1"/>
    <property type="molecule type" value="Genomic_DNA"/>
</dbReference>
<dbReference type="PROSITE" id="PS00166">
    <property type="entry name" value="ENOYL_COA_HYDRATASE"/>
    <property type="match status" value="1"/>
</dbReference>
<evidence type="ECO:0000256" key="3">
    <source>
        <dbReference type="RuleBase" id="RU003707"/>
    </source>
</evidence>
<dbReference type="PANTHER" id="PTHR11941:SF130">
    <property type="entry name" value="ENOYL-COA HYDRATASE ECHA12-RELATED"/>
    <property type="match status" value="1"/>
</dbReference>
<dbReference type="InterPro" id="IPR001753">
    <property type="entry name" value="Enoyl-CoA_hydra/iso"/>
</dbReference>
<keyword evidence="5" id="KW-1185">Reference proteome</keyword>
<dbReference type="InterPro" id="IPR018376">
    <property type="entry name" value="Enoyl-CoA_hyd/isom_CS"/>
</dbReference>
<dbReference type="Gene3D" id="3.90.226.10">
    <property type="entry name" value="2-enoyl-CoA Hydratase, Chain A, domain 1"/>
    <property type="match status" value="1"/>
</dbReference>
<dbReference type="Pfam" id="PF00378">
    <property type="entry name" value="ECH_1"/>
    <property type="match status" value="1"/>
</dbReference>
<evidence type="ECO:0000256" key="1">
    <source>
        <dbReference type="ARBA" id="ARBA00005254"/>
    </source>
</evidence>
<dbReference type="SUPFAM" id="SSF52096">
    <property type="entry name" value="ClpP/crotonase"/>
    <property type="match status" value="1"/>
</dbReference>
<comment type="similarity">
    <text evidence="1 3">Belongs to the enoyl-CoA hydratase/isomerase family.</text>
</comment>
<reference evidence="5" key="1">
    <citation type="journal article" date="2019" name="Int. J. Syst. Evol. Microbiol.">
        <title>The Global Catalogue of Microorganisms (GCM) 10K type strain sequencing project: providing services to taxonomists for standard genome sequencing and annotation.</title>
        <authorList>
            <consortium name="The Broad Institute Genomics Platform"/>
            <consortium name="The Broad Institute Genome Sequencing Center for Infectious Disease"/>
            <person name="Wu L."/>
            <person name="Ma J."/>
        </authorList>
    </citation>
    <scope>NUCLEOTIDE SEQUENCE [LARGE SCALE GENOMIC DNA]</scope>
    <source>
        <strain evidence="5">NBRC 109341</strain>
    </source>
</reference>
<comment type="caution">
    <text evidence="4">The sequence shown here is derived from an EMBL/GenBank/DDBJ whole genome shotgun (WGS) entry which is preliminary data.</text>
</comment>
<dbReference type="CDD" id="cd06558">
    <property type="entry name" value="crotonase-like"/>
    <property type="match status" value="1"/>
</dbReference>
<keyword evidence="2" id="KW-0456">Lyase</keyword>
<organism evidence="4 5">
    <name type="scientific">Hydrogenophaga electricum</name>
    <dbReference type="NCBI Taxonomy" id="1230953"/>
    <lineage>
        <taxon>Bacteria</taxon>
        <taxon>Pseudomonadati</taxon>
        <taxon>Pseudomonadota</taxon>
        <taxon>Betaproteobacteria</taxon>
        <taxon>Burkholderiales</taxon>
        <taxon>Comamonadaceae</taxon>
        <taxon>Hydrogenophaga</taxon>
    </lineage>
</organism>
<proteinExistence type="inferred from homology"/>
<protein>
    <submittedName>
        <fullName evidence="4">Enoyl-CoA hydratase</fullName>
    </submittedName>
</protein>
<dbReference type="PANTHER" id="PTHR11941">
    <property type="entry name" value="ENOYL-COA HYDRATASE-RELATED"/>
    <property type="match status" value="1"/>
</dbReference>
<evidence type="ECO:0000313" key="5">
    <source>
        <dbReference type="Proteomes" id="UP001156903"/>
    </source>
</evidence>
<evidence type="ECO:0000256" key="2">
    <source>
        <dbReference type="ARBA" id="ARBA00023239"/>
    </source>
</evidence>
<name>A0ABQ6C3X8_9BURK</name>
<dbReference type="RefSeq" id="WP_284307887.1">
    <property type="nucleotide sequence ID" value="NZ_BSPB01000016.1"/>
</dbReference>
<evidence type="ECO:0000313" key="4">
    <source>
        <dbReference type="EMBL" id="GLS14829.1"/>
    </source>
</evidence>
<dbReference type="Gene3D" id="1.10.12.10">
    <property type="entry name" value="Lyase 2-enoyl-coa Hydratase, Chain A, domain 2"/>
    <property type="match status" value="1"/>
</dbReference>
<dbReference type="InterPro" id="IPR029045">
    <property type="entry name" value="ClpP/crotonase-like_dom_sf"/>
</dbReference>
<sequence>MPDGDVLQIEEAGGIARVTLNRPQRLNALNPALATALRDHFQGLQRRLDLRVVILQAAGAQFCAGLDLKEQAPGDALGAEAMMAVQHSIRDIMIAMRRCPQPVIGVIQGAASGGGFALALACDVRLATPDARMNASFIRIGLTGCDMGVSYFLPRMVGSSVAAEYLLTGRFMTAQRALALGLFSQVGALDAMQAEAQALADDMLRCTPLGLRLTKEGLGHAIDAGGLEAVIAMEDRQQVLCTQSGDFHEGMAAFLEKREPRYRNV</sequence>
<accession>A0ABQ6C3X8</accession>
<gene>
    <name evidence="4" type="ORF">GCM10007935_22620</name>
</gene>
<dbReference type="InterPro" id="IPR014748">
    <property type="entry name" value="Enoyl-CoA_hydra_C"/>
</dbReference>
<dbReference type="Proteomes" id="UP001156903">
    <property type="component" value="Unassembled WGS sequence"/>
</dbReference>